<accession>A0A8J5K1J8</accession>
<proteinExistence type="predicted"/>
<reference evidence="2" key="1">
    <citation type="journal article" date="2021" name="Sci. Adv.">
        <title>The American lobster genome reveals insights on longevity, neural, and immune adaptations.</title>
        <authorList>
            <person name="Polinski J.M."/>
            <person name="Zimin A.V."/>
            <person name="Clark K.F."/>
            <person name="Kohn A.B."/>
            <person name="Sadowski N."/>
            <person name="Timp W."/>
            <person name="Ptitsyn A."/>
            <person name="Khanna P."/>
            <person name="Romanova D.Y."/>
            <person name="Williams P."/>
            <person name="Greenwood S.J."/>
            <person name="Moroz L.L."/>
            <person name="Walt D.R."/>
            <person name="Bodnar A.G."/>
        </authorList>
    </citation>
    <scope>NUCLEOTIDE SEQUENCE</scope>
    <source>
        <strain evidence="2">GMGI-L3</strain>
    </source>
</reference>
<evidence type="ECO:0000313" key="3">
    <source>
        <dbReference type="Proteomes" id="UP000747542"/>
    </source>
</evidence>
<evidence type="ECO:0000313" key="2">
    <source>
        <dbReference type="EMBL" id="KAG7168390.1"/>
    </source>
</evidence>
<evidence type="ECO:0000256" key="1">
    <source>
        <dbReference type="SAM" id="Phobius"/>
    </source>
</evidence>
<keyword evidence="1" id="KW-0472">Membrane</keyword>
<gene>
    <name evidence="2" type="ORF">Hamer_G002419</name>
</gene>
<keyword evidence="1" id="KW-0812">Transmembrane</keyword>
<comment type="caution">
    <text evidence="2">The sequence shown here is derived from an EMBL/GenBank/DDBJ whole genome shotgun (WGS) entry which is preliminary data.</text>
</comment>
<sequence>MSNGRVGNISAQLTQPVIRHTDASLSQHVNNKTLLVSLHMHLHSQQQTVESLTHADDEAHYGDSTSQKKNLVAEESLPSVDVTWDSCVTQTLPELIRLVFIGFLWFLLLLSTLLLVLATYVQSKEYVEQEDLNNPQSLVLTLMASKYSLSASGSKLNQTCLNARSTNTYVTVTSPTGAVHTTRTIKGTLYPKWMDKFD</sequence>
<protein>
    <recommendedName>
        <fullName evidence="4">C2 domain-containing protein</fullName>
    </recommendedName>
</protein>
<name>A0A8J5K1J8_HOMAM</name>
<dbReference type="CDD" id="cd00030">
    <property type="entry name" value="C2"/>
    <property type="match status" value="1"/>
</dbReference>
<feature type="non-terminal residue" evidence="2">
    <location>
        <position position="1"/>
    </location>
</feature>
<feature type="transmembrane region" description="Helical" evidence="1">
    <location>
        <begin position="98"/>
        <end position="121"/>
    </location>
</feature>
<dbReference type="AlphaFoldDB" id="A0A8J5K1J8"/>
<keyword evidence="1" id="KW-1133">Transmembrane helix</keyword>
<dbReference type="EMBL" id="JAHLQT010020073">
    <property type="protein sequence ID" value="KAG7168390.1"/>
    <property type="molecule type" value="Genomic_DNA"/>
</dbReference>
<evidence type="ECO:0008006" key="4">
    <source>
        <dbReference type="Google" id="ProtNLM"/>
    </source>
</evidence>
<dbReference type="Proteomes" id="UP000747542">
    <property type="component" value="Unassembled WGS sequence"/>
</dbReference>
<organism evidence="2 3">
    <name type="scientific">Homarus americanus</name>
    <name type="common">American lobster</name>
    <dbReference type="NCBI Taxonomy" id="6706"/>
    <lineage>
        <taxon>Eukaryota</taxon>
        <taxon>Metazoa</taxon>
        <taxon>Ecdysozoa</taxon>
        <taxon>Arthropoda</taxon>
        <taxon>Crustacea</taxon>
        <taxon>Multicrustacea</taxon>
        <taxon>Malacostraca</taxon>
        <taxon>Eumalacostraca</taxon>
        <taxon>Eucarida</taxon>
        <taxon>Decapoda</taxon>
        <taxon>Pleocyemata</taxon>
        <taxon>Astacidea</taxon>
        <taxon>Nephropoidea</taxon>
        <taxon>Nephropidae</taxon>
        <taxon>Homarus</taxon>
    </lineage>
</organism>
<keyword evidence="3" id="KW-1185">Reference proteome</keyword>